<reference evidence="7 8" key="1">
    <citation type="submission" date="2014-04" db="EMBL/GenBank/DDBJ databases">
        <authorList>
            <consortium name="DOE Joint Genome Institute"/>
            <person name="Kuo A."/>
            <person name="Kohler A."/>
            <person name="Nagy L.G."/>
            <person name="Floudas D."/>
            <person name="Copeland A."/>
            <person name="Barry K.W."/>
            <person name="Cichocki N."/>
            <person name="Veneault-Fourrey C."/>
            <person name="LaButti K."/>
            <person name="Lindquist E.A."/>
            <person name="Lipzen A."/>
            <person name="Lundell T."/>
            <person name="Morin E."/>
            <person name="Murat C."/>
            <person name="Sun H."/>
            <person name="Tunlid A."/>
            <person name="Henrissat B."/>
            <person name="Grigoriev I.V."/>
            <person name="Hibbett D.S."/>
            <person name="Martin F."/>
            <person name="Nordberg H.P."/>
            <person name="Cantor M.N."/>
            <person name="Hua S.X."/>
        </authorList>
    </citation>
    <scope>NUCLEOTIDE SEQUENCE [LARGE SCALE GENOMIC DNA]</scope>
    <source>
        <strain evidence="7 8">LaAM-08-1</strain>
    </source>
</reference>
<reference evidence="8" key="2">
    <citation type="submission" date="2015-01" db="EMBL/GenBank/DDBJ databases">
        <title>Evolutionary Origins and Diversification of the Mycorrhizal Mutualists.</title>
        <authorList>
            <consortium name="DOE Joint Genome Institute"/>
            <consortium name="Mycorrhizal Genomics Consortium"/>
            <person name="Kohler A."/>
            <person name="Kuo A."/>
            <person name="Nagy L.G."/>
            <person name="Floudas D."/>
            <person name="Copeland A."/>
            <person name="Barry K.W."/>
            <person name="Cichocki N."/>
            <person name="Veneault-Fourrey C."/>
            <person name="LaButti K."/>
            <person name="Lindquist E.A."/>
            <person name="Lipzen A."/>
            <person name="Lundell T."/>
            <person name="Morin E."/>
            <person name="Murat C."/>
            <person name="Riley R."/>
            <person name="Ohm R."/>
            <person name="Sun H."/>
            <person name="Tunlid A."/>
            <person name="Henrissat B."/>
            <person name="Grigoriev I.V."/>
            <person name="Hibbett D.S."/>
            <person name="Martin F."/>
        </authorList>
    </citation>
    <scope>NUCLEOTIDE SEQUENCE [LARGE SCALE GENOMIC DNA]</scope>
    <source>
        <strain evidence="8">LaAM-08-1</strain>
    </source>
</reference>
<keyword evidence="6" id="KW-0812">Transmembrane</keyword>
<comment type="similarity">
    <text evidence="1 5">Belongs to the GDA1/CD39 NTPase family.</text>
</comment>
<name>A0A0C9WSD9_9AGAR</name>
<dbReference type="GO" id="GO:0004382">
    <property type="term" value="F:GDP phosphatase activity"/>
    <property type="evidence" value="ECO:0007669"/>
    <property type="project" value="TreeGrafter"/>
</dbReference>
<dbReference type="Gene3D" id="3.30.420.150">
    <property type="entry name" value="Exopolyphosphatase. Domain 2"/>
    <property type="match status" value="1"/>
</dbReference>
<evidence type="ECO:0000256" key="5">
    <source>
        <dbReference type="RuleBase" id="RU003833"/>
    </source>
</evidence>
<dbReference type="CDD" id="cd24003">
    <property type="entry name" value="ASKHA_NBD_GDA1_CD39_NTPase"/>
    <property type="match status" value="1"/>
</dbReference>
<dbReference type="PANTHER" id="PTHR11782:SF121">
    <property type="entry name" value="NUCLEOSIDE-DIPHOSPHATASE MIG-23"/>
    <property type="match status" value="1"/>
</dbReference>
<feature type="transmembrane region" description="Helical" evidence="6">
    <location>
        <begin position="488"/>
        <end position="511"/>
    </location>
</feature>
<dbReference type="PROSITE" id="PS01238">
    <property type="entry name" value="GDA1_CD39_NTPASE"/>
    <property type="match status" value="1"/>
</dbReference>
<dbReference type="InterPro" id="IPR000407">
    <property type="entry name" value="GDA1_CD39_NTPase"/>
</dbReference>
<dbReference type="GO" id="GO:0046036">
    <property type="term" value="P:CTP metabolic process"/>
    <property type="evidence" value="ECO:0007669"/>
    <property type="project" value="TreeGrafter"/>
</dbReference>
<dbReference type="OrthoDB" id="2959459at2759"/>
<keyword evidence="6" id="KW-1133">Transmembrane helix</keyword>
<dbReference type="GO" id="GO:0017111">
    <property type="term" value="F:ribonucleoside triphosphate phosphatase activity"/>
    <property type="evidence" value="ECO:0007669"/>
    <property type="project" value="TreeGrafter"/>
</dbReference>
<dbReference type="GO" id="GO:0005524">
    <property type="term" value="F:ATP binding"/>
    <property type="evidence" value="ECO:0007669"/>
    <property type="project" value="UniProtKB-KW"/>
</dbReference>
<accession>A0A0C9WSD9</accession>
<evidence type="ECO:0000256" key="6">
    <source>
        <dbReference type="SAM" id="Phobius"/>
    </source>
</evidence>
<proteinExistence type="inferred from homology"/>
<organism evidence="7 8">
    <name type="scientific">Laccaria amethystina LaAM-08-1</name>
    <dbReference type="NCBI Taxonomy" id="1095629"/>
    <lineage>
        <taxon>Eukaryota</taxon>
        <taxon>Fungi</taxon>
        <taxon>Dikarya</taxon>
        <taxon>Basidiomycota</taxon>
        <taxon>Agaricomycotina</taxon>
        <taxon>Agaricomycetes</taxon>
        <taxon>Agaricomycetidae</taxon>
        <taxon>Agaricales</taxon>
        <taxon>Agaricineae</taxon>
        <taxon>Hydnangiaceae</taxon>
        <taxon>Laccaria</taxon>
    </lineage>
</organism>
<dbReference type="GO" id="GO:0045134">
    <property type="term" value="F:UDP phosphatase activity"/>
    <property type="evidence" value="ECO:0007669"/>
    <property type="project" value="TreeGrafter"/>
</dbReference>
<dbReference type="STRING" id="1095629.A0A0C9WSD9"/>
<dbReference type="Pfam" id="PF01150">
    <property type="entry name" value="GDA1_CD39"/>
    <property type="match status" value="1"/>
</dbReference>
<keyword evidence="6" id="KW-0472">Membrane</keyword>
<dbReference type="PANTHER" id="PTHR11782">
    <property type="entry name" value="ADENOSINE/GUANOSINE DIPHOSPHATASE"/>
    <property type="match status" value="1"/>
</dbReference>
<evidence type="ECO:0000313" key="8">
    <source>
        <dbReference type="Proteomes" id="UP000054477"/>
    </source>
</evidence>
<dbReference type="GO" id="GO:0016020">
    <property type="term" value="C:membrane"/>
    <property type="evidence" value="ECO:0007669"/>
    <property type="project" value="TreeGrafter"/>
</dbReference>
<keyword evidence="8" id="KW-1185">Reference proteome</keyword>
<feature type="binding site" evidence="4">
    <location>
        <begin position="189"/>
        <end position="193"/>
    </location>
    <ligand>
        <name>ATP</name>
        <dbReference type="ChEBI" id="CHEBI:30616"/>
    </ligand>
</feature>
<evidence type="ECO:0000256" key="3">
    <source>
        <dbReference type="PIRSR" id="PIRSR600407-1"/>
    </source>
</evidence>
<dbReference type="HOGENOM" id="CLU_509061_0_0_1"/>
<dbReference type="EMBL" id="KN838602">
    <property type="protein sequence ID" value="KIK01740.1"/>
    <property type="molecule type" value="Genomic_DNA"/>
</dbReference>
<dbReference type="AlphaFoldDB" id="A0A0C9WSD9"/>
<protein>
    <submittedName>
        <fullName evidence="7">Unplaced genomic scaffold K443scaffold_67, whole genome shotgun sequence</fullName>
    </submittedName>
</protein>
<dbReference type="GO" id="GO:0005794">
    <property type="term" value="C:Golgi apparatus"/>
    <property type="evidence" value="ECO:0007669"/>
    <property type="project" value="TreeGrafter"/>
</dbReference>
<keyword evidence="4" id="KW-0547">Nucleotide-binding</keyword>
<evidence type="ECO:0000256" key="2">
    <source>
        <dbReference type="ARBA" id="ARBA00022801"/>
    </source>
</evidence>
<evidence type="ECO:0000313" key="7">
    <source>
        <dbReference type="EMBL" id="KIK01740.1"/>
    </source>
</evidence>
<dbReference type="Gene3D" id="3.30.420.40">
    <property type="match status" value="1"/>
</dbReference>
<dbReference type="GO" id="GO:0006256">
    <property type="term" value="P:UDP catabolic process"/>
    <property type="evidence" value="ECO:0007669"/>
    <property type="project" value="TreeGrafter"/>
</dbReference>
<feature type="active site" description="Proton acceptor" evidence="3">
    <location>
        <position position="161"/>
    </location>
</feature>
<sequence>MSNTSASPTPEPNPPAVKKYATILDAGSSATRIFVYSWNANDTDKLDSLSKVYPDDKVGKSSTSIVKQKPGFHRLTEGRIKFYLDQLLQGANNFLTEGTNPRVKSGDEVPIYLLATGGMRTLSKEAQEPLLEKAHEVMRDYPVFAPGTRVDNVRVISGKTEGILAWVALNYGDLAFTGHTTQGLFEVGGASVQVAYRTGGGSEANVKICLNGDKAGTDIYSETWDGFGSDAVLEELRNIIWNEAIQAGNSGFLTVGNPCLPRGAPDAHLHGIIGTGDFPTCLALAKRILLEGAKGRPPMPYYPFIQTDSSLFIGIASPYYVYKHFSERPGAGLNVSLPYNRRLFEASALKYCSGFFDGEVTEHSHTWCSKAAWMLTLLHDAENGFGMTKVDVLRGKLRFPVGVQMEKRSSWTLGAAVLIASHGRIKGCNNDTATLSVGDNEKGSTFGYVPQPIITPVKQPYPSYSQMMSAPSTNSLIATDRSASFDPLYSNASVVNVAGFAAVLLVIWIFVNRRLRALRSTPRKVNPSEVKHFIL</sequence>
<keyword evidence="4" id="KW-0067">ATP-binding</keyword>
<evidence type="ECO:0000256" key="1">
    <source>
        <dbReference type="ARBA" id="ARBA00009283"/>
    </source>
</evidence>
<dbReference type="Proteomes" id="UP000054477">
    <property type="component" value="Unassembled WGS sequence"/>
</dbReference>
<gene>
    <name evidence="7" type="ORF">K443DRAFT_6661</name>
</gene>
<evidence type="ECO:0000256" key="4">
    <source>
        <dbReference type="PIRSR" id="PIRSR600407-2"/>
    </source>
</evidence>
<keyword evidence="2 5" id="KW-0378">Hydrolase</keyword>